<evidence type="ECO:0000256" key="8">
    <source>
        <dbReference type="SAM" id="SignalP"/>
    </source>
</evidence>
<evidence type="ECO:0000256" key="4">
    <source>
        <dbReference type="ARBA" id="ARBA00023235"/>
    </source>
</evidence>
<keyword evidence="3 6" id="KW-0697">Rotamase</keyword>
<evidence type="ECO:0000256" key="7">
    <source>
        <dbReference type="RuleBase" id="RU003915"/>
    </source>
</evidence>
<evidence type="ECO:0000256" key="2">
    <source>
        <dbReference type="ARBA" id="ARBA00006577"/>
    </source>
</evidence>
<name>A0A4Y4CPD7_ZOORA</name>
<feature type="domain" description="PPIase FKBP-type" evidence="9">
    <location>
        <begin position="47"/>
        <end position="132"/>
    </location>
</feature>
<evidence type="ECO:0000313" key="11">
    <source>
        <dbReference type="Proteomes" id="UP000318422"/>
    </source>
</evidence>
<evidence type="ECO:0000313" key="10">
    <source>
        <dbReference type="EMBL" id="GEC94805.1"/>
    </source>
</evidence>
<dbReference type="InterPro" id="IPR001179">
    <property type="entry name" value="PPIase_FKBP_dom"/>
</dbReference>
<dbReference type="RefSeq" id="WP_141349702.1">
    <property type="nucleotide sequence ID" value="NZ_BJNV01000010.1"/>
</dbReference>
<gene>
    <name evidence="10" type="ORF">ZRA01_08780</name>
</gene>
<comment type="similarity">
    <text evidence="2 7">Belongs to the FKBP-type PPIase family.</text>
</comment>
<organism evidence="10 11">
    <name type="scientific">Zoogloea ramigera</name>
    <dbReference type="NCBI Taxonomy" id="350"/>
    <lineage>
        <taxon>Bacteria</taxon>
        <taxon>Pseudomonadati</taxon>
        <taxon>Pseudomonadota</taxon>
        <taxon>Betaproteobacteria</taxon>
        <taxon>Rhodocyclales</taxon>
        <taxon>Zoogloeaceae</taxon>
        <taxon>Zoogloea</taxon>
    </lineage>
</organism>
<accession>A0A4Y4CPD7</accession>
<dbReference type="FunFam" id="3.10.50.40:FF:000006">
    <property type="entry name" value="Peptidyl-prolyl cis-trans isomerase"/>
    <property type="match status" value="1"/>
</dbReference>
<keyword evidence="4 6" id="KW-0413">Isomerase</keyword>
<sequence>MHIATPFFAVALLASAAAFAAPATETLPSGVKIEHLKLGEGDSPTASSQVMVHYRGMLLNGTEFDSSHKRGQPASFVLNQVIPCWTQGVQKMKVGGTARFTCPPETAYGSRDLGKIPPNSTLNFEVQLLGIR</sequence>
<comment type="catalytic activity">
    <reaction evidence="1 6 7">
        <text>[protein]-peptidylproline (omega=180) = [protein]-peptidylproline (omega=0)</text>
        <dbReference type="Rhea" id="RHEA:16237"/>
        <dbReference type="Rhea" id="RHEA-COMP:10747"/>
        <dbReference type="Rhea" id="RHEA-COMP:10748"/>
        <dbReference type="ChEBI" id="CHEBI:83833"/>
        <dbReference type="ChEBI" id="CHEBI:83834"/>
        <dbReference type="EC" id="5.2.1.8"/>
    </reaction>
</comment>
<evidence type="ECO:0000259" key="9">
    <source>
        <dbReference type="PROSITE" id="PS50059"/>
    </source>
</evidence>
<evidence type="ECO:0000256" key="6">
    <source>
        <dbReference type="PROSITE-ProRule" id="PRU00277"/>
    </source>
</evidence>
<evidence type="ECO:0000256" key="3">
    <source>
        <dbReference type="ARBA" id="ARBA00023110"/>
    </source>
</evidence>
<dbReference type="PANTHER" id="PTHR43811">
    <property type="entry name" value="FKBP-TYPE PEPTIDYL-PROLYL CIS-TRANS ISOMERASE FKPA"/>
    <property type="match status" value="1"/>
</dbReference>
<dbReference type="AlphaFoldDB" id="A0A4Y4CPD7"/>
<dbReference type="Gene3D" id="3.10.50.40">
    <property type="match status" value="1"/>
</dbReference>
<keyword evidence="8" id="KW-0732">Signal</keyword>
<comment type="function">
    <text evidence="5">PPIases accelerate the folding of proteins.</text>
</comment>
<feature type="signal peptide" evidence="8">
    <location>
        <begin position="1"/>
        <end position="20"/>
    </location>
</feature>
<reference evidence="10 11" key="1">
    <citation type="submission" date="2019-06" db="EMBL/GenBank/DDBJ databases">
        <title>Whole genome shotgun sequence of Zoogloea ramigera NBRC 15342.</title>
        <authorList>
            <person name="Hosoyama A."/>
            <person name="Uohara A."/>
            <person name="Ohji S."/>
            <person name="Ichikawa N."/>
        </authorList>
    </citation>
    <scope>NUCLEOTIDE SEQUENCE [LARGE SCALE GENOMIC DNA]</scope>
    <source>
        <strain evidence="10 11">NBRC 15342</strain>
    </source>
</reference>
<comment type="caution">
    <text evidence="10">The sequence shown here is derived from an EMBL/GenBank/DDBJ whole genome shotgun (WGS) entry which is preliminary data.</text>
</comment>
<dbReference type="InterPro" id="IPR046357">
    <property type="entry name" value="PPIase_dom_sf"/>
</dbReference>
<dbReference type="Pfam" id="PF00254">
    <property type="entry name" value="FKBP_C"/>
    <property type="match status" value="1"/>
</dbReference>
<evidence type="ECO:0000256" key="1">
    <source>
        <dbReference type="ARBA" id="ARBA00000971"/>
    </source>
</evidence>
<dbReference type="PROSITE" id="PS50059">
    <property type="entry name" value="FKBP_PPIASE"/>
    <property type="match status" value="1"/>
</dbReference>
<evidence type="ECO:0000256" key="5">
    <source>
        <dbReference type="ARBA" id="ARBA00056164"/>
    </source>
</evidence>
<dbReference type="EC" id="5.2.1.8" evidence="7"/>
<dbReference type="GO" id="GO:0003755">
    <property type="term" value="F:peptidyl-prolyl cis-trans isomerase activity"/>
    <property type="evidence" value="ECO:0007669"/>
    <property type="project" value="UniProtKB-UniRule"/>
</dbReference>
<proteinExistence type="inferred from homology"/>
<dbReference type="PANTHER" id="PTHR43811:SF19">
    <property type="entry name" value="39 KDA FK506-BINDING NUCLEAR PROTEIN"/>
    <property type="match status" value="1"/>
</dbReference>
<dbReference type="Proteomes" id="UP000318422">
    <property type="component" value="Unassembled WGS sequence"/>
</dbReference>
<dbReference type="EMBL" id="BJNV01000010">
    <property type="protein sequence ID" value="GEC94805.1"/>
    <property type="molecule type" value="Genomic_DNA"/>
</dbReference>
<protein>
    <recommendedName>
        <fullName evidence="7">Peptidyl-prolyl cis-trans isomerase</fullName>
        <ecNumber evidence="7">5.2.1.8</ecNumber>
    </recommendedName>
</protein>
<feature type="chain" id="PRO_5021446738" description="Peptidyl-prolyl cis-trans isomerase" evidence="8">
    <location>
        <begin position="21"/>
        <end position="132"/>
    </location>
</feature>
<keyword evidence="11" id="KW-1185">Reference proteome</keyword>
<dbReference type="SUPFAM" id="SSF54534">
    <property type="entry name" value="FKBP-like"/>
    <property type="match status" value="1"/>
</dbReference>
<dbReference type="OrthoDB" id="280278at2"/>